<protein>
    <recommendedName>
        <fullName evidence="3">Lipoprotein</fullName>
    </recommendedName>
</protein>
<reference evidence="1" key="1">
    <citation type="submission" date="2022-10" db="EMBL/GenBank/DDBJ databases">
        <title>Chryseobacterium sp. nov., a novel bacterial species.</title>
        <authorList>
            <person name="Cao Y."/>
        </authorList>
    </citation>
    <scope>NUCLEOTIDE SEQUENCE</scope>
    <source>
        <strain evidence="1">CCTCC AB2015118</strain>
    </source>
</reference>
<evidence type="ECO:0000313" key="1">
    <source>
        <dbReference type="EMBL" id="MCX8526118.1"/>
    </source>
</evidence>
<comment type="caution">
    <text evidence="1">The sequence shown here is derived from an EMBL/GenBank/DDBJ whole genome shotgun (WGS) entry which is preliminary data.</text>
</comment>
<keyword evidence="2" id="KW-1185">Reference proteome</keyword>
<evidence type="ECO:0008006" key="3">
    <source>
        <dbReference type="Google" id="ProtNLM"/>
    </source>
</evidence>
<organism evidence="1 2">
    <name type="scientific">Chryseobacterium formosus</name>
    <dbReference type="NCBI Taxonomy" id="1537363"/>
    <lineage>
        <taxon>Bacteria</taxon>
        <taxon>Pseudomonadati</taxon>
        <taxon>Bacteroidota</taxon>
        <taxon>Flavobacteriia</taxon>
        <taxon>Flavobacteriales</taxon>
        <taxon>Weeksellaceae</taxon>
        <taxon>Chryseobacterium group</taxon>
        <taxon>Chryseobacterium</taxon>
    </lineage>
</organism>
<evidence type="ECO:0000313" key="2">
    <source>
        <dbReference type="Proteomes" id="UP001073122"/>
    </source>
</evidence>
<dbReference type="PROSITE" id="PS51257">
    <property type="entry name" value="PROKAR_LIPOPROTEIN"/>
    <property type="match status" value="1"/>
</dbReference>
<sequence>MFLGLKISFLRKISFLMYPIIVLQSCNNKKEYKYVEKVRNSKETKFTYVTKTFYSDNDTLAYIEAYRKFKAAEKVSSFSKNKLRDRYITPIDFNLFRNDSNLTNIYFKSRNEQVAKVDSEFKRFENSPSRKLAADEITRLKEQFDYKKLDKKSDLYLQKNQDWDKDVPLYGYITVQNDCLKSFRLRF</sequence>
<gene>
    <name evidence="1" type="ORF">OF897_19570</name>
</gene>
<name>A0ABT3XWW3_9FLAO</name>
<proteinExistence type="predicted"/>
<dbReference type="EMBL" id="JAOVZW010000028">
    <property type="protein sequence ID" value="MCX8526118.1"/>
    <property type="molecule type" value="Genomic_DNA"/>
</dbReference>
<dbReference type="Proteomes" id="UP001073122">
    <property type="component" value="Unassembled WGS sequence"/>
</dbReference>
<dbReference type="RefSeq" id="WP_267267352.1">
    <property type="nucleotide sequence ID" value="NZ_JAOVZW010000028.1"/>
</dbReference>
<accession>A0ABT3XWW3</accession>